<name>A0A077ZRT9_STYLE</name>
<evidence type="ECO:0000313" key="2">
    <source>
        <dbReference type="EMBL" id="CDW71206.1"/>
    </source>
</evidence>
<keyword evidence="1" id="KW-0812">Transmembrane</keyword>
<keyword evidence="1" id="KW-0472">Membrane</keyword>
<gene>
    <name evidence="2" type="primary">Contig6398.g6845</name>
    <name evidence="2" type="ORF">STYLEM_146</name>
</gene>
<evidence type="ECO:0000256" key="1">
    <source>
        <dbReference type="SAM" id="Phobius"/>
    </source>
</evidence>
<feature type="transmembrane region" description="Helical" evidence="1">
    <location>
        <begin position="64"/>
        <end position="85"/>
    </location>
</feature>
<proteinExistence type="predicted"/>
<protein>
    <submittedName>
        <fullName evidence="2">Uncharacterized protein</fullName>
    </submittedName>
</protein>
<dbReference type="EMBL" id="CCKQ01000135">
    <property type="protein sequence ID" value="CDW71206.1"/>
    <property type="molecule type" value="Genomic_DNA"/>
</dbReference>
<accession>A0A077ZRT9</accession>
<keyword evidence="1" id="KW-1133">Transmembrane helix</keyword>
<organism evidence="2 3">
    <name type="scientific">Stylonychia lemnae</name>
    <name type="common">Ciliate</name>
    <dbReference type="NCBI Taxonomy" id="5949"/>
    <lineage>
        <taxon>Eukaryota</taxon>
        <taxon>Sar</taxon>
        <taxon>Alveolata</taxon>
        <taxon>Ciliophora</taxon>
        <taxon>Intramacronucleata</taxon>
        <taxon>Spirotrichea</taxon>
        <taxon>Stichotrichia</taxon>
        <taxon>Sporadotrichida</taxon>
        <taxon>Oxytrichidae</taxon>
        <taxon>Stylonychinae</taxon>
        <taxon>Stylonychia</taxon>
    </lineage>
</organism>
<dbReference type="InParanoid" id="A0A077ZRT9"/>
<reference evidence="2 3" key="1">
    <citation type="submission" date="2014-06" db="EMBL/GenBank/DDBJ databases">
        <authorList>
            <person name="Swart Estienne"/>
        </authorList>
    </citation>
    <scope>NUCLEOTIDE SEQUENCE [LARGE SCALE GENOMIC DNA]</scope>
    <source>
        <strain evidence="2 3">130c</strain>
    </source>
</reference>
<dbReference type="Proteomes" id="UP000039865">
    <property type="component" value="Unassembled WGS sequence"/>
</dbReference>
<sequence>MKSKQDNQYHDNFRIKNAVGNLINQLRFGFFITYLNKSYLKLMISGFIPFQLFVYNGQVEGKSLAISAIIIILTILLPAIIYMGLKENKSNLDQEIFKFMLVQL</sequence>
<evidence type="ECO:0000313" key="3">
    <source>
        <dbReference type="Proteomes" id="UP000039865"/>
    </source>
</evidence>
<keyword evidence="3" id="KW-1185">Reference proteome</keyword>
<dbReference type="AlphaFoldDB" id="A0A077ZRT9"/>